<feature type="transmembrane region" description="Helical" evidence="21">
    <location>
        <begin position="309"/>
        <end position="331"/>
    </location>
</feature>
<keyword evidence="6" id="KW-0152">Cholesterol biosynthesis</keyword>
<proteinExistence type="inferred from homology"/>
<dbReference type="OrthoDB" id="5326588at2759"/>
<feature type="compositionally biased region" description="Basic and acidic residues" evidence="20">
    <location>
        <begin position="26"/>
        <end position="42"/>
    </location>
</feature>
<dbReference type="PROSITE" id="PS01018">
    <property type="entry name" value="STEROL_REDUCT_2"/>
    <property type="match status" value="1"/>
</dbReference>
<evidence type="ECO:0000313" key="22">
    <source>
        <dbReference type="EMBL" id="EEH53090.1"/>
    </source>
</evidence>
<keyword evidence="5 21" id="KW-0812">Transmembrane</keyword>
<dbReference type="Gene3D" id="1.20.120.1630">
    <property type="match status" value="1"/>
</dbReference>
<dbReference type="GO" id="GO:0047598">
    <property type="term" value="F:7-dehydrocholesterol reductase activity"/>
    <property type="evidence" value="ECO:0007669"/>
    <property type="project" value="UniProtKB-EC"/>
</dbReference>
<dbReference type="Pfam" id="PF01222">
    <property type="entry name" value="ERG4_ERG24"/>
    <property type="match status" value="1"/>
</dbReference>
<evidence type="ECO:0000313" key="23">
    <source>
        <dbReference type="Proteomes" id="UP000001876"/>
    </source>
</evidence>
<organism evidence="23">
    <name type="scientific">Micromonas pusilla (strain CCMP1545)</name>
    <name type="common">Picoplanktonic green alga</name>
    <dbReference type="NCBI Taxonomy" id="564608"/>
    <lineage>
        <taxon>Eukaryota</taxon>
        <taxon>Viridiplantae</taxon>
        <taxon>Chlorophyta</taxon>
        <taxon>Mamiellophyceae</taxon>
        <taxon>Mamiellales</taxon>
        <taxon>Mamiellaceae</taxon>
        <taxon>Micromonas</taxon>
    </lineage>
</organism>
<evidence type="ECO:0000256" key="20">
    <source>
        <dbReference type="SAM" id="MobiDB-lite"/>
    </source>
</evidence>
<keyword evidence="10 21" id="KW-1133">Transmembrane helix</keyword>
<dbReference type="EMBL" id="GG663747">
    <property type="protein sequence ID" value="EEH53090.1"/>
    <property type="molecule type" value="Genomic_DNA"/>
</dbReference>
<keyword evidence="7" id="KW-0256">Endoplasmic reticulum</keyword>
<dbReference type="InterPro" id="IPR001171">
    <property type="entry name" value="ERG24_DHCR-like"/>
</dbReference>
<evidence type="ECO:0000256" key="13">
    <source>
        <dbReference type="ARBA" id="ARBA00023098"/>
    </source>
</evidence>
<dbReference type="GeneID" id="9688389"/>
<dbReference type="InterPro" id="IPR018083">
    <property type="entry name" value="Sterol_reductase_CS"/>
</dbReference>
<feature type="transmembrane region" description="Helical" evidence="21">
    <location>
        <begin position="343"/>
        <end position="361"/>
    </location>
</feature>
<evidence type="ECO:0000256" key="21">
    <source>
        <dbReference type="SAM" id="Phobius"/>
    </source>
</evidence>
<evidence type="ECO:0000256" key="2">
    <source>
        <dbReference type="ARBA" id="ARBA00005402"/>
    </source>
</evidence>
<comment type="similarity">
    <text evidence="2">Belongs to the ERG4/ERG24 family.</text>
</comment>
<evidence type="ECO:0000256" key="16">
    <source>
        <dbReference type="ARBA" id="ARBA00023221"/>
    </source>
</evidence>
<dbReference type="GO" id="GO:0016132">
    <property type="term" value="P:brassinosteroid biosynthetic process"/>
    <property type="evidence" value="ECO:0007669"/>
    <property type="project" value="TreeGrafter"/>
</dbReference>
<keyword evidence="4" id="KW-0153">Cholesterol metabolism</keyword>
<evidence type="ECO:0000256" key="7">
    <source>
        <dbReference type="ARBA" id="ARBA00022824"/>
    </source>
</evidence>
<evidence type="ECO:0000256" key="10">
    <source>
        <dbReference type="ARBA" id="ARBA00022989"/>
    </source>
</evidence>
<dbReference type="STRING" id="564608.C1N5D4"/>
<dbReference type="PANTHER" id="PTHR21257">
    <property type="entry name" value="DELTA(14)-STEROL REDUCTASE"/>
    <property type="match status" value="1"/>
</dbReference>
<keyword evidence="3" id="KW-0444">Lipid biosynthesis</keyword>
<feature type="transmembrane region" description="Helical" evidence="21">
    <location>
        <begin position="184"/>
        <end position="206"/>
    </location>
</feature>
<dbReference type="RefSeq" id="XP_003063151.1">
    <property type="nucleotide sequence ID" value="XM_003063105.1"/>
</dbReference>
<evidence type="ECO:0000256" key="8">
    <source>
        <dbReference type="ARBA" id="ARBA00022857"/>
    </source>
</evidence>
<feature type="transmembrane region" description="Helical" evidence="21">
    <location>
        <begin position="155"/>
        <end position="172"/>
    </location>
</feature>
<comment type="subcellular location">
    <subcellularLocation>
        <location evidence="1">Endoplasmic reticulum membrane</location>
        <topology evidence="1">Multi-pass membrane protein</topology>
    </subcellularLocation>
</comment>
<name>C1N5D4_MICPC</name>
<evidence type="ECO:0000256" key="12">
    <source>
        <dbReference type="ARBA" id="ARBA00023011"/>
    </source>
</evidence>
<dbReference type="eggNOG" id="KOG1435">
    <property type="taxonomic scope" value="Eukaryota"/>
</dbReference>
<evidence type="ECO:0000256" key="19">
    <source>
        <dbReference type="ARBA" id="ARBA00042688"/>
    </source>
</evidence>
<keyword evidence="11" id="KW-0560">Oxidoreductase</keyword>
<accession>C1N5D4</accession>
<dbReference type="EC" id="1.3.1.21" evidence="17"/>
<evidence type="ECO:0000256" key="3">
    <source>
        <dbReference type="ARBA" id="ARBA00022516"/>
    </source>
</evidence>
<evidence type="ECO:0000256" key="4">
    <source>
        <dbReference type="ARBA" id="ARBA00022548"/>
    </source>
</evidence>
<evidence type="ECO:0000256" key="14">
    <source>
        <dbReference type="ARBA" id="ARBA00023136"/>
    </source>
</evidence>
<dbReference type="GO" id="GO:0006695">
    <property type="term" value="P:cholesterol biosynthetic process"/>
    <property type="evidence" value="ECO:0007669"/>
    <property type="project" value="UniProtKB-KW"/>
</dbReference>
<dbReference type="PANTHER" id="PTHR21257:SF38">
    <property type="entry name" value="7-DEHYDROCHOLESTEROL REDUCTASE"/>
    <property type="match status" value="1"/>
</dbReference>
<evidence type="ECO:0000256" key="18">
    <source>
        <dbReference type="ARBA" id="ARBA00039984"/>
    </source>
</evidence>
<dbReference type="OMA" id="KYGQYWA"/>
<dbReference type="GO" id="GO:0005789">
    <property type="term" value="C:endoplasmic reticulum membrane"/>
    <property type="evidence" value="ECO:0007669"/>
    <property type="project" value="UniProtKB-SubCell"/>
</dbReference>
<dbReference type="AlphaFoldDB" id="C1N5D4"/>
<keyword evidence="15" id="KW-1207">Sterol metabolism</keyword>
<keyword evidence="9" id="KW-0752">Steroid biosynthesis</keyword>
<evidence type="ECO:0000256" key="11">
    <source>
        <dbReference type="ARBA" id="ARBA00023002"/>
    </source>
</evidence>
<feature type="transmembrane region" description="Helical" evidence="21">
    <location>
        <begin position="117"/>
        <end position="135"/>
    </location>
</feature>
<evidence type="ECO:0000256" key="5">
    <source>
        <dbReference type="ARBA" id="ARBA00022692"/>
    </source>
</evidence>
<evidence type="ECO:0000256" key="17">
    <source>
        <dbReference type="ARBA" id="ARBA00038851"/>
    </source>
</evidence>
<keyword evidence="12" id="KW-0756">Sterol biosynthesis</keyword>
<keyword evidence="14 21" id="KW-0472">Membrane</keyword>
<keyword evidence="16" id="KW-0753">Steroid metabolism</keyword>
<feature type="transmembrane region" description="Helical" evidence="21">
    <location>
        <begin position="59"/>
        <end position="80"/>
    </location>
</feature>
<evidence type="ECO:0000256" key="15">
    <source>
        <dbReference type="ARBA" id="ARBA00023166"/>
    </source>
</evidence>
<dbReference type="KEGG" id="mpp:MICPUCDRAFT_52902"/>
<keyword evidence="8" id="KW-0521">NADP</keyword>
<reference evidence="22 23" key="1">
    <citation type="journal article" date="2009" name="Science">
        <title>Green evolution and dynamic adaptations revealed by genomes of the marine picoeukaryotes Micromonas.</title>
        <authorList>
            <person name="Worden A.Z."/>
            <person name="Lee J.H."/>
            <person name="Mock T."/>
            <person name="Rouze P."/>
            <person name="Simmons M.P."/>
            <person name="Aerts A.L."/>
            <person name="Allen A.E."/>
            <person name="Cuvelier M.L."/>
            <person name="Derelle E."/>
            <person name="Everett M.V."/>
            <person name="Foulon E."/>
            <person name="Grimwood J."/>
            <person name="Gundlach H."/>
            <person name="Henrissat B."/>
            <person name="Napoli C."/>
            <person name="McDonald S.M."/>
            <person name="Parker M.S."/>
            <person name="Rombauts S."/>
            <person name="Salamov A."/>
            <person name="Von Dassow P."/>
            <person name="Badger J.H."/>
            <person name="Coutinho P.M."/>
            <person name="Demir E."/>
            <person name="Dubchak I."/>
            <person name="Gentemann C."/>
            <person name="Eikrem W."/>
            <person name="Gready J.E."/>
            <person name="John U."/>
            <person name="Lanier W."/>
            <person name="Lindquist E.A."/>
            <person name="Lucas S."/>
            <person name="Mayer K.F."/>
            <person name="Moreau H."/>
            <person name="Not F."/>
            <person name="Otillar R."/>
            <person name="Panaud O."/>
            <person name="Pangilinan J."/>
            <person name="Paulsen I."/>
            <person name="Piegu B."/>
            <person name="Poliakov A."/>
            <person name="Robbens S."/>
            <person name="Schmutz J."/>
            <person name="Toulza E."/>
            <person name="Wyss T."/>
            <person name="Zelensky A."/>
            <person name="Zhou K."/>
            <person name="Armbrust E.V."/>
            <person name="Bhattacharya D."/>
            <person name="Goodenough U.W."/>
            <person name="Van de Peer Y."/>
            <person name="Grigoriev I.V."/>
        </authorList>
    </citation>
    <scope>NUCLEOTIDE SEQUENCE [LARGE SCALE GENOMIC DNA]</scope>
    <source>
        <strain evidence="22 23">CCMP1545</strain>
    </source>
</reference>
<evidence type="ECO:0000256" key="9">
    <source>
        <dbReference type="ARBA" id="ARBA00022955"/>
    </source>
</evidence>
<gene>
    <name evidence="22" type="ORF">MICPUCDRAFT_52902</name>
</gene>
<sequence>MPTTTRATRRKAQGLPPSPRSYAHRTGGDDDHDGATAERKTSSSDWSGSARDASAFAKLLRALGAIMIMVLSPIASVLVVHSFQNTDGSLAALVDGFREKGAFDYVRDAWPSTSPRAWKFLGAYALFEALLQVYLPGKRFEAMTTANGNVPVYKANGVQSLLVTIGTFFALWKLEVTTPSEVYALFPEMVAGMVWVSVLFCVFLLIKGHVAPTDDDSGSSGNVIDDFWWGMELYPFLGPLNLKQFTNCRFGMMAWAVLPIIFACHQYERDGYVADSVTVCVALMSAYNFKFFLWETGYFNSMDIQHDRAGYYICWGCLVWVPVVYASPALYITSVTPGRTLGTPLAVTILLLGLLSIWVNYDSDRQRQAFRACGGRVKIWGRKPTIVRAEYVVAKDGERVTKKSILLASGWWGLARHFHYLPEITASFLWTAPALFDVAPPYLYVAFLTALLIDRSIRDDIRCRRKYGQYWAKYCELVPYRIIPGVF</sequence>
<dbReference type="Proteomes" id="UP000001876">
    <property type="component" value="Unassembled WGS sequence"/>
</dbReference>
<keyword evidence="13" id="KW-0443">Lipid metabolism</keyword>
<protein>
    <recommendedName>
        <fullName evidence="18">7-dehydrocholesterol reductase</fullName>
        <ecNumber evidence="17">1.3.1.21</ecNumber>
    </recommendedName>
    <alternativeName>
        <fullName evidence="19">Sterol Delta(7)-reductase</fullName>
    </alternativeName>
</protein>
<evidence type="ECO:0000256" key="1">
    <source>
        <dbReference type="ARBA" id="ARBA00004477"/>
    </source>
</evidence>
<keyword evidence="23" id="KW-1185">Reference proteome</keyword>
<feature type="region of interest" description="Disordered" evidence="20">
    <location>
        <begin position="1"/>
        <end position="49"/>
    </location>
</feature>
<evidence type="ECO:0000256" key="6">
    <source>
        <dbReference type="ARBA" id="ARBA00022778"/>
    </source>
</evidence>